<gene>
    <name evidence="2" type="ORF">I2H38_14900</name>
</gene>
<keyword evidence="3" id="KW-1185">Reference proteome</keyword>
<reference evidence="2" key="1">
    <citation type="submission" date="2020-11" db="EMBL/GenBank/DDBJ databases">
        <authorList>
            <person name="Kim M.K."/>
        </authorList>
    </citation>
    <scope>NUCLEOTIDE SEQUENCE</scope>
    <source>
        <strain evidence="2">BT350</strain>
    </source>
</reference>
<dbReference type="PIRSF" id="PIRSF009320">
    <property type="entry name" value="Nuc_binding_HP_1000"/>
    <property type="match status" value="1"/>
</dbReference>
<sequence length="225" mass="24147">MNVLVFASRKGGSGKSTLAAHLASYIANPSRPTLLIDADPQGSLSLWHELRGQSDLSLKRGARSLDETLKEAKRDGYQWVLIDTPPNKSPAVVEAIKHATLVIIPTRPGLFDIAALQDTVQVARELRKPYAAVINGAPAKRHDVEVPIVSDARGALNALKVPVWSGQITHRADFSLALAAGEGAKEFEPDSHAAEEIQRLWNALDRSLSAIHTAYKKAGSGRAAA</sequence>
<dbReference type="InterPro" id="IPR050678">
    <property type="entry name" value="DNA_Partitioning_ATPase"/>
</dbReference>
<dbReference type="EMBL" id="JADQDO010000007">
    <property type="protein sequence ID" value="MBF9234662.1"/>
    <property type="molecule type" value="Genomic_DNA"/>
</dbReference>
<comment type="caution">
    <text evidence="2">The sequence shown here is derived from an EMBL/GenBank/DDBJ whole genome shotgun (WGS) entry which is preliminary data.</text>
</comment>
<dbReference type="InterPro" id="IPR002586">
    <property type="entry name" value="CobQ/CobB/MinD/ParA_Nub-bd_dom"/>
</dbReference>
<accession>A0A931BXK2</accession>
<dbReference type="Gene3D" id="3.40.50.300">
    <property type="entry name" value="P-loop containing nucleotide triphosphate hydrolases"/>
    <property type="match status" value="1"/>
</dbReference>
<dbReference type="Proteomes" id="UP000599312">
    <property type="component" value="Unassembled WGS sequence"/>
</dbReference>
<dbReference type="SUPFAM" id="SSF52540">
    <property type="entry name" value="P-loop containing nucleoside triphosphate hydrolases"/>
    <property type="match status" value="1"/>
</dbReference>
<dbReference type="CDD" id="cd02042">
    <property type="entry name" value="ParAB_family"/>
    <property type="match status" value="1"/>
</dbReference>
<protein>
    <submittedName>
        <fullName evidence="2">ParA family protein</fullName>
    </submittedName>
</protein>
<evidence type="ECO:0000259" key="1">
    <source>
        <dbReference type="Pfam" id="PF01656"/>
    </source>
</evidence>
<evidence type="ECO:0000313" key="2">
    <source>
        <dbReference type="EMBL" id="MBF9234662.1"/>
    </source>
</evidence>
<proteinExistence type="predicted"/>
<feature type="domain" description="CobQ/CobB/MinD/ParA nucleotide binding" evidence="1">
    <location>
        <begin position="5"/>
        <end position="128"/>
    </location>
</feature>
<dbReference type="RefSeq" id="WP_196272644.1">
    <property type="nucleotide sequence ID" value="NZ_JADQDO010000007.1"/>
</dbReference>
<dbReference type="PANTHER" id="PTHR13696">
    <property type="entry name" value="P-LOOP CONTAINING NUCLEOSIDE TRIPHOSPHATE HYDROLASE"/>
    <property type="match status" value="1"/>
</dbReference>
<dbReference type="AlphaFoldDB" id="A0A931BXK2"/>
<name>A0A931BXK2_9HYPH</name>
<dbReference type="Pfam" id="PF01656">
    <property type="entry name" value="CbiA"/>
    <property type="match status" value="1"/>
</dbReference>
<dbReference type="PANTHER" id="PTHR13696:SF96">
    <property type="entry name" value="COBQ_COBB_MIND_PARA NUCLEOTIDE BINDING DOMAIN-CONTAINING PROTEIN"/>
    <property type="match status" value="1"/>
</dbReference>
<evidence type="ECO:0000313" key="3">
    <source>
        <dbReference type="Proteomes" id="UP000599312"/>
    </source>
</evidence>
<dbReference type="InterPro" id="IPR027417">
    <property type="entry name" value="P-loop_NTPase"/>
</dbReference>
<organism evidence="2 3">
    <name type="scientific">Microvirga alba</name>
    <dbReference type="NCBI Taxonomy" id="2791025"/>
    <lineage>
        <taxon>Bacteria</taxon>
        <taxon>Pseudomonadati</taxon>
        <taxon>Pseudomonadota</taxon>
        <taxon>Alphaproteobacteria</taxon>
        <taxon>Hyphomicrobiales</taxon>
        <taxon>Methylobacteriaceae</taxon>
        <taxon>Microvirga</taxon>
    </lineage>
</organism>